<dbReference type="PaxDb" id="6239-T08E11.7"/>
<proteinExistence type="evidence at protein level"/>
<dbReference type="Proteomes" id="UP000001940">
    <property type="component" value="Chromosome II"/>
</dbReference>
<dbReference type="InterPro" id="IPR002900">
    <property type="entry name" value="DUF38/FTH_CAE_spp"/>
</dbReference>
<evidence type="ECO:0000313" key="3">
    <source>
        <dbReference type="Proteomes" id="UP000001940"/>
    </source>
</evidence>
<reference evidence="2 3" key="1">
    <citation type="journal article" date="1998" name="Science">
        <title>Genome sequence of the nematode C. elegans: a platform for investigating biology.</title>
        <authorList>
            <consortium name="The C. elegans sequencing consortium"/>
            <person name="Sulson J.E."/>
            <person name="Waterston R."/>
        </authorList>
    </citation>
    <scope>NUCLEOTIDE SEQUENCE [LARGE SCALE GENOMIC DNA]</scope>
    <source>
        <strain evidence="2 3">Bristol N2</strain>
    </source>
</reference>
<dbReference type="SMART" id="SM00256">
    <property type="entry name" value="FBOX"/>
    <property type="match status" value="1"/>
</dbReference>
<dbReference type="Bgee" id="WBGene00020363">
    <property type="expression patterns" value="Expressed in pharyngeal muscle cell (C elegans) and 3 other cell types or tissues"/>
</dbReference>
<sequence length="293" mass="33682">MLKLHKSPTLLNMPIGVANQILEKLELLDLLTSRKVCKSLRAAVDKFGIDIDFVKFQVDGFAELNLNGQKIKYAENGGTGTIVTFNGQEKIFPGENFISIAFKDLELLLKNSISTLELFMPEHVPLLLEVLRKAGPVHTEHIKLSRFSIEEAHSILPYFNAQKLEKIEIFLAQSSEGFDRIRDLEQWKNLKSFTFYSIAAPLGKEQIEHMFRFENFNIAVDKFLVQDAIRIRDDLLHRSAFQSCIISFRDSNSTPKEIAKVFNSDEEEDFLWTNDSHTFRITIFDEVFSCSIR</sequence>
<dbReference type="PeptideAtlas" id="O76638"/>
<dbReference type="KEGG" id="cel:CELE_T08E11.7"/>
<dbReference type="EMBL" id="BX284602">
    <property type="protein sequence ID" value="CCD63726.1"/>
    <property type="molecule type" value="Genomic_DNA"/>
</dbReference>
<evidence type="ECO:0000259" key="1">
    <source>
        <dbReference type="PROSITE" id="PS50181"/>
    </source>
</evidence>
<dbReference type="Pfam" id="PF01827">
    <property type="entry name" value="FTH"/>
    <property type="match status" value="1"/>
</dbReference>
<evidence type="ECO:0000313" key="4">
    <source>
        <dbReference type="WormBase" id="T08E11.7"/>
    </source>
</evidence>
<dbReference type="PROSITE" id="PS50181">
    <property type="entry name" value="FBOX"/>
    <property type="match status" value="1"/>
</dbReference>
<keyword evidence="3" id="KW-1185">Reference proteome</keyword>
<dbReference type="InParanoid" id="O76638"/>
<organism evidence="2 3">
    <name type="scientific">Caenorhabditis elegans</name>
    <dbReference type="NCBI Taxonomy" id="6239"/>
    <lineage>
        <taxon>Eukaryota</taxon>
        <taxon>Metazoa</taxon>
        <taxon>Ecdysozoa</taxon>
        <taxon>Nematoda</taxon>
        <taxon>Chromadorea</taxon>
        <taxon>Rhabditida</taxon>
        <taxon>Rhabditina</taxon>
        <taxon>Rhabditomorpha</taxon>
        <taxon>Rhabditoidea</taxon>
        <taxon>Rhabditidae</taxon>
        <taxon>Peloderinae</taxon>
        <taxon>Caenorhabditis</taxon>
    </lineage>
</organism>
<name>O76638_CAEEL</name>
<dbReference type="InterPro" id="IPR040161">
    <property type="entry name" value="FB224"/>
</dbReference>
<dbReference type="WormBase" id="T08E11.7">
    <property type="protein sequence ID" value="CE39399"/>
    <property type="gene ID" value="WBGene00020363"/>
    <property type="gene designation" value="fbxa-3"/>
</dbReference>
<gene>
    <name evidence="2 4" type="primary">fbxa-3</name>
    <name evidence="2" type="ORF">CELE_T08E11.7</name>
    <name evidence="4" type="ORF">T08E11.7</name>
</gene>
<dbReference type="GeneID" id="188289"/>
<dbReference type="Pfam" id="PF00646">
    <property type="entry name" value="F-box"/>
    <property type="match status" value="1"/>
</dbReference>
<dbReference type="AGR" id="WB:WBGene00020363"/>
<evidence type="ECO:0000313" key="2">
    <source>
        <dbReference type="EMBL" id="CCD63726.1"/>
    </source>
</evidence>
<dbReference type="AlphaFoldDB" id="O76638"/>
<evidence type="ECO:0007829" key="5">
    <source>
        <dbReference type="PeptideAtlas" id="O76638"/>
    </source>
</evidence>
<feature type="domain" description="F-box" evidence="1">
    <location>
        <begin position="7"/>
        <end position="56"/>
    </location>
</feature>
<dbReference type="OMA" id="FRITIFD"/>
<dbReference type="UCSC" id="T08E11.7">
    <property type="organism name" value="c. elegans"/>
</dbReference>
<dbReference type="PANTHER" id="PTHR23015:SF4">
    <property type="entry name" value="DUF38 DOMAIN-CONTAINING PROTEIN-RELATED"/>
    <property type="match status" value="1"/>
</dbReference>
<dbReference type="OrthoDB" id="5911282at2759"/>
<dbReference type="RefSeq" id="NP_494084.2">
    <property type="nucleotide sequence ID" value="NM_061683.4"/>
</dbReference>
<dbReference type="CTD" id="188289"/>
<dbReference type="PhylomeDB" id="O76638"/>
<dbReference type="InterPro" id="IPR001810">
    <property type="entry name" value="F-box_dom"/>
</dbReference>
<keyword evidence="5" id="KW-1267">Proteomics identification</keyword>
<dbReference type="FunCoup" id="O76638">
    <property type="interactions" value="17"/>
</dbReference>
<protein>
    <submittedName>
        <fullName evidence="2">F-box domain-containing protein</fullName>
    </submittedName>
</protein>
<dbReference type="PANTHER" id="PTHR23015">
    <property type="entry name" value="UNCHARACTERIZED C.ELEGANS PROTEIN"/>
    <property type="match status" value="1"/>
</dbReference>
<accession>O76638</accession>
<dbReference type="HOGENOM" id="CLU_030831_3_1_1"/>
<dbReference type="PIR" id="T33388">
    <property type="entry name" value="T33388"/>
</dbReference>